<dbReference type="Pfam" id="PF00561">
    <property type="entry name" value="Abhydrolase_1"/>
    <property type="match status" value="1"/>
</dbReference>
<evidence type="ECO:0000313" key="3">
    <source>
        <dbReference type="Proteomes" id="UP000070138"/>
    </source>
</evidence>
<proteinExistence type="predicted"/>
<sequence length="256" mass="28581">MTFHYKNIPIHYETFGNGPAIVLLHGFLESATMWKPLIPQLSKNNLVITMDFPGHGKSGVIAEIHTMELMAELVDEILQKLQISSASFLGHSMGGYVTLAYAELFSEKVEKIILLNSTPAADSEERKENRTRALKVIDQNPQAYISMAIGNLFAESSREKFSKEIETLKNEAFSFPVEGIKAAIKGMCDRKDRTTVLKNFRKDKHVILAKEDPILPFLETEKLAELSDASVKIIEGGHMSLIENGDSVAKYLHFIG</sequence>
<dbReference type="AlphaFoldDB" id="A0A137RFC6"/>
<dbReference type="STRING" id="1548749.LS48_12365"/>
<dbReference type="Gene3D" id="3.40.50.1820">
    <property type="entry name" value="alpha/beta hydrolase"/>
    <property type="match status" value="1"/>
</dbReference>
<keyword evidence="3" id="KW-1185">Reference proteome</keyword>
<feature type="domain" description="AB hydrolase-1" evidence="1">
    <location>
        <begin position="19"/>
        <end position="244"/>
    </location>
</feature>
<dbReference type="OrthoDB" id="252464at2"/>
<dbReference type="Proteomes" id="UP000070138">
    <property type="component" value="Unassembled WGS sequence"/>
</dbReference>
<protein>
    <recommendedName>
        <fullName evidence="1">AB hydrolase-1 domain-containing protein</fullName>
    </recommendedName>
</protein>
<comment type="caution">
    <text evidence="2">The sequence shown here is derived from an EMBL/GenBank/DDBJ whole genome shotgun (WGS) entry which is preliminary data.</text>
</comment>
<dbReference type="EMBL" id="JRWG01000009">
    <property type="protein sequence ID" value="KXN98204.1"/>
    <property type="molecule type" value="Genomic_DNA"/>
</dbReference>
<organism evidence="2 3">
    <name type="scientific">Aequorivita aquimaris</name>
    <dbReference type="NCBI Taxonomy" id="1548749"/>
    <lineage>
        <taxon>Bacteria</taxon>
        <taxon>Pseudomonadati</taxon>
        <taxon>Bacteroidota</taxon>
        <taxon>Flavobacteriia</taxon>
        <taxon>Flavobacteriales</taxon>
        <taxon>Flavobacteriaceae</taxon>
        <taxon>Aequorivita</taxon>
    </lineage>
</organism>
<reference evidence="2 3" key="2">
    <citation type="journal article" date="2016" name="Int. J. Syst. Evol. Microbiol.">
        <title>Vitellibacter aquimaris sp. nov., a marine bacterium isolated from seawater.</title>
        <authorList>
            <person name="Thevarajoo S."/>
            <person name="Selvaratnam C."/>
            <person name="Goh K.M."/>
            <person name="Hong K.W."/>
            <person name="Chan X.Y."/>
            <person name="Chan K.G."/>
            <person name="Chong C.S."/>
        </authorList>
    </citation>
    <scope>NUCLEOTIDE SEQUENCE [LARGE SCALE GENOMIC DNA]</scope>
    <source>
        <strain evidence="2 3">D-24</strain>
    </source>
</reference>
<evidence type="ECO:0000313" key="2">
    <source>
        <dbReference type="EMBL" id="KXN98204.1"/>
    </source>
</evidence>
<dbReference type="InterPro" id="IPR000073">
    <property type="entry name" value="AB_hydrolase_1"/>
</dbReference>
<dbReference type="InterPro" id="IPR050266">
    <property type="entry name" value="AB_hydrolase_sf"/>
</dbReference>
<gene>
    <name evidence="2" type="ORF">LS48_12365</name>
</gene>
<dbReference type="InterPro" id="IPR029058">
    <property type="entry name" value="AB_hydrolase_fold"/>
</dbReference>
<dbReference type="PRINTS" id="PR00111">
    <property type="entry name" value="ABHYDROLASE"/>
</dbReference>
<dbReference type="SUPFAM" id="SSF53474">
    <property type="entry name" value="alpha/beta-Hydrolases"/>
    <property type="match status" value="1"/>
</dbReference>
<dbReference type="RefSeq" id="WP_062622817.1">
    <property type="nucleotide sequence ID" value="NZ_JRWG01000009.1"/>
</dbReference>
<dbReference type="PANTHER" id="PTHR43798">
    <property type="entry name" value="MONOACYLGLYCEROL LIPASE"/>
    <property type="match status" value="1"/>
</dbReference>
<evidence type="ECO:0000259" key="1">
    <source>
        <dbReference type="Pfam" id="PF00561"/>
    </source>
</evidence>
<name>A0A137RFC6_9FLAO</name>
<reference evidence="3" key="1">
    <citation type="submission" date="2014-10" db="EMBL/GenBank/DDBJ databases">
        <title>Genome sequencing of Vitellibacter sp. D-24.</title>
        <authorList>
            <person name="Thevarajoo S."/>
            <person name="Selvaratnam C."/>
            <person name="Goh K.M."/>
            <person name="Chong C.S."/>
        </authorList>
    </citation>
    <scope>NUCLEOTIDE SEQUENCE [LARGE SCALE GENOMIC DNA]</scope>
    <source>
        <strain evidence="3">D-24</strain>
    </source>
</reference>
<accession>A0A137RFC6</accession>